<dbReference type="PANTHER" id="PTHR47510">
    <property type="entry name" value="REVERSE TRANSCRIPTASE DOMAIN-CONTAINING PROTEIN"/>
    <property type="match status" value="1"/>
</dbReference>
<accession>A0AAW1NAL5</accession>
<keyword evidence="2" id="KW-1185">Reference proteome</keyword>
<gene>
    <name evidence="1" type="ORF">QE152_g979</name>
</gene>
<evidence type="ECO:0000313" key="1">
    <source>
        <dbReference type="EMBL" id="KAK9754813.1"/>
    </source>
</evidence>
<organism evidence="1 2">
    <name type="scientific">Popillia japonica</name>
    <name type="common">Japanese beetle</name>
    <dbReference type="NCBI Taxonomy" id="7064"/>
    <lineage>
        <taxon>Eukaryota</taxon>
        <taxon>Metazoa</taxon>
        <taxon>Ecdysozoa</taxon>
        <taxon>Arthropoda</taxon>
        <taxon>Hexapoda</taxon>
        <taxon>Insecta</taxon>
        <taxon>Pterygota</taxon>
        <taxon>Neoptera</taxon>
        <taxon>Endopterygota</taxon>
        <taxon>Coleoptera</taxon>
        <taxon>Polyphaga</taxon>
        <taxon>Scarabaeiformia</taxon>
        <taxon>Scarabaeidae</taxon>
        <taxon>Rutelinae</taxon>
        <taxon>Popillia</taxon>
    </lineage>
</organism>
<protein>
    <submittedName>
        <fullName evidence="1">Uncharacterized protein</fullName>
    </submittedName>
</protein>
<name>A0AAW1NAL5_POPJA</name>
<dbReference type="PANTHER" id="PTHR47510:SF3">
    <property type="entry name" value="ENDO_EXONUCLEASE_PHOSPHATASE DOMAIN-CONTAINING PROTEIN"/>
    <property type="match status" value="1"/>
</dbReference>
<comment type="caution">
    <text evidence="1">The sequence shown here is derived from an EMBL/GenBank/DDBJ whole genome shotgun (WGS) entry which is preliminary data.</text>
</comment>
<evidence type="ECO:0000313" key="2">
    <source>
        <dbReference type="Proteomes" id="UP001458880"/>
    </source>
</evidence>
<dbReference type="AlphaFoldDB" id="A0AAW1NAL5"/>
<dbReference type="EMBL" id="JASPKY010000005">
    <property type="protein sequence ID" value="KAK9754813.1"/>
    <property type="molecule type" value="Genomic_DNA"/>
</dbReference>
<sequence length="123" mass="14251">MAAKLYGMFSFDLVLVNAPFYLVFDSEDIDDKIGVFNSLLTSLLDAHAPYKTCRTGMVYKPWITDTIKDMQKLRDQAFSKYKCTRNPAHFSYYKSLRNVTTSAIRREKKAYLDYYQTGKEGLS</sequence>
<proteinExistence type="predicted"/>
<reference evidence="1 2" key="1">
    <citation type="journal article" date="2024" name="BMC Genomics">
        <title>De novo assembly and annotation of Popillia japonica's genome with initial clues to its potential as an invasive pest.</title>
        <authorList>
            <person name="Cucini C."/>
            <person name="Boschi S."/>
            <person name="Funari R."/>
            <person name="Cardaioli E."/>
            <person name="Iannotti N."/>
            <person name="Marturano G."/>
            <person name="Paoli F."/>
            <person name="Bruttini M."/>
            <person name="Carapelli A."/>
            <person name="Frati F."/>
            <person name="Nardi F."/>
        </authorList>
    </citation>
    <scope>NUCLEOTIDE SEQUENCE [LARGE SCALE GENOMIC DNA]</scope>
    <source>
        <strain evidence="1">DMR45628</strain>
    </source>
</reference>
<dbReference type="Proteomes" id="UP001458880">
    <property type="component" value="Unassembled WGS sequence"/>
</dbReference>